<dbReference type="Pfam" id="PF14608">
    <property type="entry name" value="zf-CCCH_2"/>
    <property type="match status" value="2"/>
</dbReference>
<evidence type="ECO:0000256" key="2">
    <source>
        <dbReference type="ARBA" id="ARBA00022723"/>
    </source>
</evidence>
<dbReference type="CTD" id="642843"/>
<dbReference type="GO" id="GO:0008270">
    <property type="term" value="F:zinc ion binding"/>
    <property type="evidence" value="ECO:0007669"/>
    <property type="project" value="UniProtKB-KW"/>
</dbReference>
<dbReference type="InterPro" id="IPR000571">
    <property type="entry name" value="Znf_CCCH"/>
</dbReference>
<dbReference type="InterPro" id="IPR041686">
    <property type="entry name" value="Znf-CCCH_3"/>
</dbReference>
<feature type="zinc finger region" description="C3H1-type" evidence="7">
    <location>
        <begin position="159"/>
        <end position="181"/>
    </location>
</feature>
<feature type="domain" description="C3H1-type" evidence="9">
    <location>
        <begin position="159"/>
        <end position="181"/>
    </location>
</feature>
<evidence type="ECO:0000256" key="5">
    <source>
        <dbReference type="ARBA" id="ARBA00022833"/>
    </source>
</evidence>
<comment type="subunit">
    <text evidence="8">Component of the cleavage and polyadenylation specificity factor (CPSF) complex.</text>
</comment>
<dbReference type="OrthoDB" id="1914176at2759"/>
<evidence type="ECO:0000256" key="3">
    <source>
        <dbReference type="ARBA" id="ARBA00022737"/>
    </source>
</evidence>
<dbReference type="PANTHER" id="PTHR23102">
    <property type="entry name" value="CLEAVAGE AND POLYADENYLATION SPECIFICITY FACTOR SUBUNIT 4-RELATED"/>
    <property type="match status" value="1"/>
</dbReference>
<feature type="zinc finger region" description="C3H1-type" evidence="7">
    <location>
        <begin position="103"/>
        <end position="129"/>
    </location>
</feature>
<name>A0A3Q0CJ49_MESAU</name>
<keyword evidence="2 7" id="KW-0479">Metal-binding</keyword>
<feature type="domain" description="C3H1-type" evidence="9">
    <location>
        <begin position="47"/>
        <end position="73"/>
    </location>
</feature>
<dbReference type="FunFam" id="4.10.1000.10:FF:000012">
    <property type="entry name" value="cleavage and polyadenylation specificity factor subunit 4"/>
    <property type="match status" value="1"/>
</dbReference>
<dbReference type="PANTHER" id="PTHR23102:SF19">
    <property type="entry name" value="CLEAVAGE AND POLYADENYLATION SPECIFICITY FACTOR SUBUNIT 4-LIKE PROTEIN-RELATED"/>
    <property type="match status" value="1"/>
</dbReference>
<feature type="domain" description="C3H1-type" evidence="9">
    <location>
        <begin position="74"/>
        <end position="101"/>
    </location>
</feature>
<evidence type="ECO:0000256" key="4">
    <source>
        <dbReference type="ARBA" id="ARBA00022771"/>
    </source>
</evidence>
<feature type="zinc finger region" description="C3H1-type" evidence="7">
    <location>
        <begin position="74"/>
        <end position="101"/>
    </location>
</feature>
<sequence>MGTIRYPCERLKMEEVIAGLAGVTFAFERDVELQKGTGLLPFQGMDKSNSAVCNFFAQGLCEKGMLCPLRHEKGEKMVVCKHWLRGLCRKGDCCNFLHQYDVDRMPVCYFHSKFGNCSNKDCSFLHVKPAAKPRDCPWYDRGFCKDGPLCKYRHVHQVMCLNYFTGFCPKGPKCQFGHPKMSQVLHPSNVKLVSQPRDPTTPASSNRTLVAPSQAKPIVHHQKSWTLPPACSSRAQLAP</sequence>
<comment type="subcellular location">
    <subcellularLocation>
        <location evidence="8">Nucleus</location>
    </subcellularLocation>
</comment>
<evidence type="ECO:0000256" key="7">
    <source>
        <dbReference type="PROSITE-ProRule" id="PRU00723"/>
    </source>
</evidence>
<keyword evidence="6 8" id="KW-0694">RNA-binding</keyword>
<keyword evidence="8" id="KW-0507">mRNA processing</keyword>
<evidence type="ECO:0000259" key="9">
    <source>
        <dbReference type="PROSITE" id="PS50103"/>
    </source>
</evidence>
<dbReference type="RefSeq" id="XP_021082640.1">
    <property type="nucleotide sequence ID" value="XM_021226981.1"/>
</dbReference>
<evidence type="ECO:0000313" key="10">
    <source>
        <dbReference type="Proteomes" id="UP000886700"/>
    </source>
</evidence>
<dbReference type="Gene3D" id="4.10.1000.10">
    <property type="entry name" value="Zinc finger, CCCH-type"/>
    <property type="match status" value="2"/>
</dbReference>
<dbReference type="InterPro" id="IPR045348">
    <property type="entry name" value="CPSF4/Yth1"/>
</dbReference>
<dbReference type="KEGG" id="maua:101829246"/>
<dbReference type="AlphaFoldDB" id="A0A3Q0CJ49"/>
<dbReference type="GO" id="GO:0005847">
    <property type="term" value="C:mRNA cleavage and polyadenylation specificity factor complex"/>
    <property type="evidence" value="ECO:0007669"/>
    <property type="project" value="UniProtKB-UniRule"/>
</dbReference>
<protein>
    <recommendedName>
        <fullName evidence="8">Cleavage and polyadenylation specificity factor subunit 4</fullName>
        <shortName evidence="8">CPSF 30 kDa subunit</shortName>
    </recommendedName>
    <alternativeName>
        <fullName evidence="8">Cleavage and polyadenylation specificity factor 30 kDa subunit</fullName>
    </alternativeName>
</protein>
<accession>A0A3Q0CJ49</accession>
<keyword evidence="3 8" id="KW-0677">Repeat</keyword>
<dbReference type="SUPFAM" id="SSF90229">
    <property type="entry name" value="CCCH zinc finger"/>
    <property type="match status" value="2"/>
</dbReference>
<dbReference type="Pfam" id="PF15663">
    <property type="entry name" value="zf-CCCH_3"/>
    <property type="match status" value="1"/>
</dbReference>
<dbReference type="PROSITE" id="PS50103">
    <property type="entry name" value="ZF_C3H1"/>
    <property type="match status" value="5"/>
</dbReference>
<evidence type="ECO:0000256" key="1">
    <source>
        <dbReference type="ARBA" id="ARBA00008907"/>
    </source>
</evidence>
<dbReference type="GO" id="GO:0031124">
    <property type="term" value="P:mRNA 3'-end processing"/>
    <property type="evidence" value="ECO:0007669"/>
    <property type="project" value="UniProtKB-UniRule"/>
</dbReference>
<keyword evidence="5 7" id="KW-0862">Zinc</keyword>
<feature type="domain" description="C3H1-type" evidence="9">
    <location>
        <begin position="130"/>
        <end position="157"/>
    </location>
</feature>
<keyword evidence="8" id="KW-0539">Nucleus</keyword>
<comment type="similarity">
    <text evidence="1 8">Belongs to the CPSF4/YTH1 family.</text>
</comment>
<keyword evidence="4 7" id="KW-0863">Zinc-finger</keyword>
<dbReference type="RefSeq" id="XP_021082641.1">
    <property type="nucleotide sequence ID" value="XM_021226982.1"/>
</dbReference>
<organism evidence="10 11">
    <name type="scientific">Mesocricetus auratus</name>
    <name type="common">Golden hamster</name>
    <dbReference type="NCBI Taxonomy" id="10036"/>
    <lineage>
        <taxon>Eukaryota</taxon>
        <taxon>Metazoa</taxon>
        <taxon>Chordata</taxon>
        <taxon>Craniata</taxon>
        <taxon>Vertebrata</taxon>
        <taxon>Euteleostomi</taxon>
        <taxon>Mammalia</taxon>
        <taxon>Eutheria</taxon>
        <taxon>Euarchontoglires</taxon>
        <taxon>Glires</taxon>
        <taxon>Rodentia</taxon>
        <taxon>Myomorpha</taxon>
        <taxon>Muroidea</taxon>
        <taxon>Cricetidae</taxon>
        <taxon>Cricetinae</taxon>
        <taxon>Mesocricetus</taxon>
    </lineage>
</organism>
<dbReference type="SMART" id="SM00356">
    <property type="entry name" value="ZnF_C3H1"/>
    <property type="match status" value="5"/>
</dbReference>
<proteinExistence type="inferred from homology"/>
<dbReference type="GeneID" id="101829246"/>
<evidence type="ECO:0000256" key="6">
    <source>
        <dbReference type="ARBA" id="ARBA00022884"/>
    </source>
</evidence>
<dbReference type="GO" id="GO:0003723">
    <property type="term" value="F:RNA binding"/>
    <property type="evidence" value="ECO:0007669"/>
    <property type="project" value="UniProtKB-UniRule"/>
</dbReference>
<evidence type="ECO:0000313" key="12">
    <source>
        <dbReference type="RefSeq" id="XP_021082641.1"/>
    </source>
</evidence>
<dbReference type="STRING" id="10036.ENSMAUP00000021942"/>
<evidence type="ECO:0000256" key="8">
    <source>
        <dbReference type="RuleBase" id="RU369008"/>
    </source>
</evidence>
<comment type="function">
    <text evidence="8">Component of the cleavage and polyadenylation specificity factor (CPSF) complex that play a key role in pre-mRNA 3'-end formation, recognizing the AAUAAA signal sequence and interacting with poly(A) polymerase and other factors to bring about cleavage and poly(A) addition. CPSF4 binds RNA polymers with a preference for poly(U).</text>
</comment>
<dbReference type="Proteomes" id="UP000886700">
    <property type="component" value="Unplaced"/>
</dbReference>
<gene>
    <name evidence="11 12" type="primary">Cpsf4l</name>
</gene>
<feature type="domain" description="C3H1-type" evidence="9">
    <location>
        <begin position="103"/>
        <end position="129"/>
    </location>
</feature>
<evidence type="ECO:0000313" key="11">
    <source>
        <dbReference type="RefSeq" id="XP_021082640.1"/>
    </source>
</evidence>
<feature type="zinc finger region" description="C3H1-type" evidence="7">
    <location>
        <begin position="130"/>
        <end position="157"/>
    </location>
</feature>
<feature type="zinc finger region" description="C3H1-type" evidence="7">
    <location>
        <begin position="47"/>
        <end position="73"/>
    </location>
</feature>
<keyword evidence="10" id="KW-1185">Reference proteome</keyword>
<dbReference type="InterPro" id="IPR036855">
    <property type="entry name" value="Znf_CCCH_sf"/>
</dbReference>
<reference evidence="11 12" key="1">
    <citation type="submission" date="2025-04" db="UniProtKB">
        <authorList>
            <consortium name="RefSeq"/>
        </authorList>
    </citation>
    <scope>IDENTIFICATION</scope>
</reference>